<comment type="similarity">
    <text evidence="9 10">Belongs to the peptidase M15D family.</text>
</comment>
<comment type="catalytic activity">
    <reaction evidence="1 9 10">
        <text>D-alanyl-D-alanine + H2O = 2 D-alanine</text>
        <dbReference type="Rhea" id="RHEA:20661"/>
        <dbReference type="ChEBI" id="CHEBI:15377"/>
        <dbReference type="ChEBI" id="CHEBI:57416"/>
        <dbReference type="ChEBI" id="CHEBI:57822"/>
        <dbReference type="EC" id="3.4.13.22"/>
    </reaction>
</comment>
<evidence type="ECO:0000256" key="4">
    <source>
        <dbReference type="ARBA" id="ARBA00022801"/>
    </source>
</evidence>
<dbReference type="EMBL" id="CP011367">
    <property type="protein sequence ID" value="AKJ96113.1"/>
    <property type="molecule type" value="Genomic_DNA"/>
</dbReference>
<dbReference type="PANTHER" id="PTHR43126">
    <property type="entry name" value="D-ALANYL-D-ALANINE DIPEPTIDASE"/>
    <property type="match status" value="1"/>
</dbReference>
<keyword evidence="4 9" id="KW-0378">Hydrolase</keyword>
<dbReference type="Proteomes" id="UP000064201">
    <property type="component" value="Chromosome"/>
</dbReference>
<dbReference type="GO" id="GO:0006508">
    <property type="term" value="P:proteolysis"/>
    <property type="evidence" value="ECO:0007669"/>
    <property type="project" value="UniProtKB-KW"/>
</dbReference>
<evidence type="ECO:0000256" key="2">
    <source>
        <dbReference type="ARBA" id="ARBA00022670"/>
    </source>
</evidence>
<feature type="binding site" evidence="9">
    <location>
        <position position="151"/>
    </location>
    <ligand>
        <name>Zn(2+)</name>
        <dbReference type="ChEBI" id="CHEBI:29105"/>
        <note>catalytic</note>
    </ligand>
</feature>
<feature type="binding site" evidence="9">
    <location>
        <position position="212"/>
    </location>
    <ligand>
        <name>Zn(2+)</name>
        <dbReference type="ChEBI" id="CHEBI:29105"/>
        <note>catalytic</note>
    </ligand>
</feature>
<dbReference type="STRING" id="106634.TVD_12440"/>
<dbReference type="Pfam" id="PF01427">
    <property type="entry name" value="Peptidase_M15"/>
    <property type="match status" value="1"/>
</dbReference>
<feature type="signal peptide" evidence="11">
    <location>
        <begin position="1"/>
        <end position="25"/>
    </location>
</feature>
<dbReference type="SUPFAM" id="SSF55166">
    <property type="entry name" value="Hedgehog/DD-peptidase"/>
    <property type="match status" value="1"/>
</dbReference>
<name>A0A0G3G4F3_9GAMM</name>
<protein>
    <recommendedName>
        <fullName evidence="9 10">D-alanyl-D-alanine dipeptidase</fullName>
        <shortName evidence="9 10">D-Ala-D-Ala dipeptidase</shortName>
        <ecNumber evidence="9 10">3.4.13.22</ecNumber>
    </recommendedName>
</protein>
<dbReference type="PANTHER" id="PTHR43126:SF1">
    <property type="entry name" value="D-ALANYL-D-ALANINE DIPEPTIDASE"/>
    <property type="match status" value="1"/>
</dbReference>
<evidence type="ECO:0000313" key="12">
    <source>
        <dbReference type="EMBL" id="AKJ96113.1"/>
    </source>
</evidence>
<gene>
    <name evidence="9" type="primary">ddpX</name>
    <name evidence="12" type="ORF">TVD_12440</name>
</gene>
<dbReference type="PIRSF" id="PIRSF026671">
    <property type="entry name" value="AA_dipeptidase"/>
    <property type="match status" value="1"/>
</dbReference>
<keyword evidence="11" id="KW-0732">Signal</keyword>
<keyword evidence="6 9" id="KW-0224">Dipeptidase</keyword>
<dbReference type="KEGG" id="tvr:TVD_12440"/>
<keyword evidence="5 9" id="KW-0862">Zinc</keyword>
<dbReference type="Gene3D" id="3.30.1380.10">
    <property type="match status" value="1"/>
</dbReference>
<evidence type="ECO:0000256" key="11">
    <source>
        <dbReference type="SAM" id="SignalP"/>
    </source>
</evidence>
<evidence type="ECO:0000313" key="13">
    <source>
        <dbReference type="Proteomes" id="UP000064201"/>
    </source>
</evidence>
<evidence type="ECO:0000256" key="10">
    <source>
        <dbReference type="PIRNR" id="PIRNR026671"/>
    </source>
</evidence>
<feature type="chain" id="PRO_5002553938" description="D-alanyl-D-alanine dipeptidase" evidence="11">
    <location>
        <begin position="26"/>
        <end position="233"/>
    </location>
</feature>
<evidence type="ECO:0000256" key="8">
    <source>
        <dbReference type="ARBA" id="ARBA00023316"/>
    </source>
</evidence>
<dbReference type="RefSeq" id="WP_047251725.1">
    <property type="nucleotide sequence ID" value="NZ_CP011367.1"/>
</dbReference>
<dbReference type="CDD" id="cd14817">
    <property type="entry name" value="D-Ala-D-Ala_dipeptidase_VanX"/>
    <property type="match status" value="1"/>
</dbReference>
<comment type="cofactor">
    <cofactor evidence="9">
        <name>Zn(2+)</name>
        <dbReference type="ChEBI" id="CHEBI:29105"/>
    </cofactor>
    <text evidence="9">Binds 1 zinc ion per subunit.</text>
</comment>
<keyword evidence="8 10" id="KW-0961">Cell wall biogenesis/degradation</keyword>
<dbReference type="PATRIC" id="fig|106634.4.peg.2536"/>
<proteinExistence type="inferred from homology"/>
<evidence type="ECO:0000256" key="7">
    <source>
        <dbReference type="ARBA" id="ARBA00023049"/>
    </source>
</evidence>
<dbReference type="GO" id="GO:0160237">
    <property type="term" value="F:D-Ala-D-Ala dipeptidase activity"/>
    <property type="evidence" value="ECO:0007669"/>
    <property type="project" value="UniProtKB-EC"/>
</dbReference>
<sequence>MRGKRAILAGLGLFLAMTAGGVSYADEARPAGFVAAGDVVTDLVEEIRYFGDDNFVGEPIDGYESPVCILTSPAAHALARVQERLAAFGLGLKVFDCYRPARAVAHFVHWAEDLGDTRMQAQYYPEVAKDELFEHGYIAARSSHSRGSTVDLTLIDRDSGDALEMGTGFDRFSPRSWPGDDGVSAQQRANRMLLQRLMVEAGFEPYEQEWWHFTLADEPFPDHYFDFVVGRGQ</sequence>
<evidence type="ECO:0000256" key="1">
    <source>
        <dbReference type="ARBA" id="ARBA00001362"/>
    </source>
</evidence>
<keyword evidence="13" id="KW-1185">Reference proteome</keyword>
<dbReference type="EC" id="3.4.13.22" evidence="9 10"/>
<dbReference type="InterPro" id="IPR009045">
    <property type="entry name" value="Zn_M74/Hedgehog-like"/>
</dbReference>
<comment type="function">
    <text evidence="9 10">Catalyzes hydrolysis of the D-alanyl-D-alanine dipeptide.</text>
</comment>
<evidence type="ECO:0000256" key="9">
    <source>
        <dbReference type="HAMAP-Rule" id="MF_01924"/>
    </source>
</evidence>
<reference evidence="12 13" key="1">
    <citation type="submission" date="2015-04" db="EMBL/GenBank/DDBJ databases">
        <title>Complete Sequence for the Genome of the Thioalkalivibrio versutus D301.</title>
        <authorList>
            <person name="Mu T."/>
            <person name="Zhou J."/>
            <person name="Xu X."/>
        </authorList>
    </citation>
    <scope>NUCLEOTIDE SEQUENCE [LARGE SCALE GENOMIC DNA]</scope>
    <source>
        <strain evidence="12 13">D301</strain>
    </source>
</reference>
<evidence type="ECO:0000256" key="3">
    <source>
        <dbReference type="ARBA" id="ARBA00022723"/>
    </source>
</evidence>
<dbReference type="OrthoDB" id="9801430at2"/>
<dbReference type="AlphaFoldDB" id="A0A0G3G4F3"/>
<dbReference type="GO" id="GO:0071555">
    <property type="term" value="P:cell wall organization"/>
    <property type="evidence" value="ECO:0007669"/>
    <property type="project" value="UniProtKB-KW"/>
</dbReference>
<evidence type="ECO:0000256" key="5">
    <source>
        <dbReference type="ARBA" id="ARBA00022833"/>
    </source>
</evidence>
<dbReference type="HAMAP" id="MF_01924">
    <property type="entry name" value="A_A_dipeptidase"/>
    <property type="match status" value="1"/>
</dbReference>
<feature type="active site" description="Proton donor/acceptor" evidence="9">
    <location>
        <position position="209"/>
    </location>
</feature>
<feature type="site" description="Transition state stabilizer" evidence="9">
    <location>
        <position position="99"/>
    </location>
</feature>
<keyword evidence="2 9" id="KW-0645">Protease</keyword>
<dbReference type="InterPro" id="IPR000755">
    <property type="entry name" value="A_A_dipeptidase"/>
</dbReference>
<dbReference type="GO" id="GO:0008270">
    <property type="term" value="F:zinc ion binding"/>
    <property type="evidence" value="ECO:0007669"/>
    <property type="project" value="UniProtKB-UniRule"/>
</dbReference>
<feature type="binding site" evidence="9">
    <location>
        <position position="144"/>
    </location>
    <ligand>
        <name>Zn(2+)</name>
        <dbReference type="ChEBI" id="CHEBI:29105"/>
        <note>catalytic</note>
    </ligand>
</feature>
<organism evidence="12 13">
    <name type="scientific">Thioalkalivibrio versutus</name>
    <dbReference type="NCBI Taxonomy" id="106634"/>
    <lineage>
        <taxon>Bacteria</taxon>
        <taxon>Pseudomonadati</taxon>
        <taxon>Pseudomonadota</taxon>
        <taxon>Gammaproteobacteria</taxon>
        <taxon>Chromatiales</taxon>
        <taxon>Ectothiorhodospiraceae</taxon>
        <taxon>Thioalkalivibrio</taxon>
    </lineage>
</organism>
<dbReference type="GO" id="GO:0008237">
    <property type="term" value="F:metallopeptidase activity"/>
    <property type="evidence" value="ECO:0007669"/>
    <property type="project" value="UniProtKB-KW"/>
</dbReference>
<evidence type="ECO:0000256" key="6">
    <source>
        <dbReference type="ARBA" id="ARBA00022997"/>
    </source>
</evidence>
<keyword evidence="7 9" id="KW-0482">Metalloprotease</keyword>
<keyword evidence="3 9" id="KW-0479">Metal-binding</keyword>
<accession>A0A0G3G4F3</accession>